<evidence type="ECO:0000256" key="4">
    <source>
        <dbReference type="ARBA" id="ARBA00022984"/>
    </source>
</evidence>
<keyword evidence="3" id="KW-0133">Cell shape</keyword>
<accession>A0A0R2CME5</accession>
<dbReference type="OrthoDB" id="177750at2"/>
<dbReference type="InterPro" id="IPR005490">
    <property type="entry name" value="LD_TPept_cat_dom"/>
</dbReference>
<dbReference type="EMBL" id="AYYX01000006">
    <property type="protein sequence ID" value="KRM89382.1"/>
    <property type="molecule type" value="Genomic_DNA"/>
</dbReference>
<evidence type="ECO:0000256" key="5">
    <source>
        <dbReference type="ARBA" id="ARBA00023316"/>
    </source>
</evidence>
<protein>
    <submittedName>
        <fullName evidence="6">Cell surface protein</fullName>
    </submittedName>
</protein>
<dbReference type="SUPFAM" id="SSF141523">
    <property type="entry name" value="L,D-transpeptidase catalytic domain-like"/>
    <property type="match status" value="1"/>
</dbReference>
<dbReference type="Proteomes" id="UP000051576">
    <property type="component" value="Unassembled WGS sequence"/>
</dbReference>
<evidence type="ECO:0000313" key="7">
    <source>
        <dbReference type="Proteomes" id="UP000051576"/>
    </source>
</evidence>
<reference evidence="6 7" key="1">
    <citation type="journal article" date="2015" name="Genome Announc.">
        <title>Expanding the biotechnology potential of lactobacilli through comparative genomics of 213 strains and associated genera.</title>
        <authorList>
            <person name="Sun Z."/>
            <person name="Harris H.M."/>
            <person name="McCann A."/>
            <person name="Guo C."/>
            <person name="Argimon S."/>
            <person name="Zhang W."/>
            <person name="Yang X."/>
            <person name="Jeffery I.B."/>
            <person name="Cooney J.C."/>
            <person name="Kagawa T.F."/>
            <person name="Liu W."/>
            <person name="Song Y."/>
            <person name="Salvetti E."/>
            <person name="Wrobel A."/>
            <person name="Rasinkangas P."/>
            <person name="Parkhill J."/>
            <person name="Rea M.C."/>
            <person name="O'Sullivan O."/>
            <person name="Ritari J."/>
            <person name="Douillard F.P."/>
            <person name="Paul Ross R."/>
            <person name="Yang R."/>
            <person name="Briner A.E."/>
            <person name="Felis G.E."/>
            <person name="de Vos W.M."/>
            <person name="Barrangou R."/>
            <person name="Klaenhammer T.R."/>
            <person name="Caufield P.W."/>
            <person name="Cui Y."/>
            <person name="Zhang H."/>
            <person name="O'Toole P.W."/>
        </authorList>
    </citation>
    <scope>NUCLEOTIDE SEQUENCE [LARGE SCALE GENOMIC DNA]</scope>
    <source>
        <strain evidence="6 7">DSM 20605</strain>
    </source>
</reference>
<dbReference type="eggNOG" id="COG1376">
    <property type="taxonomic scope" value="Bacteria"/>
</dbReference>
<evidence type="ECO:0000256" key="1">
    <source>
        <dbReference type="ARBA" id="ARBA00004752"/>
    </source>
</evidence>
<dbReference type="GO" id="GO:0071555">
    <property type="term" value="P:cell wall organization"/>
    <property type="evidence" value="ECO:0007669"/>
    <property type="project" value="UniProtKB-KW"/>
</dbReference>
<evidence type="ECO:0000313" key="6">
    <source>
        <dbReference type="EMBL" id="KRM89382.1"/>
    </source>
</evidence>
<keyword evidence="2" id="KW-0808">Transferase</keyword>
<dbReference type="GO" id="GO:0008360">
    <property type="term" value="P:regulation of cell shape"/>
    <property type="evidence" value="ECO:0007669"/>
    <property type="project" value="UniProtKB-KW"/>
</dbReference>
<gene>
    <name evidence="6" type="ORF">FD21_GL001766</name>
</gene>
<dbReference type="SMR" id="A0A0R2CME5"/>
<sequence>MKKFIAWVVALFLVVAAGASYFYVKHAEQQRAIELKQDAKKAKQLHSNHLRYPIDWHKSSQTIKYPEIKNSRVDELKVKVSLAKQKLYLYSKNKKIYTMYISASWQKNKQADRVLPGTYQLRGNRGEFYYNPATNQGGKYWIAWKESGKNLIQSVPTNVNRDFISTEAASLGDQKDIPNTQGNIWLSVRDAKWFYRNIPANTTMLIERN</sequence>
<dbReference type="RefSeq" id="WP_010581178.1">
    <property type="nucleotide sequence ID" value="NZ_AHYZ01000167.1"/>
</dbReference>
<dbReference type="AlphaFoldDB" id="A0A0R2CME5"/>
<keyword evidence="5" id="KW-0961">Cell wall biogenesis/degradation</keyword>
<dbReference type="UniPathway" id="UPA00219"/>
<dbReference type="STRING" id="1133569.FD21_GL001766"/>
<proteinExistence type="predicted"/>
<comment type="pathway">
    <text evidence="1">Cell wall biogenesis; peptidoglycan biosynthesis.</text>
</comment>
<evidence type="ECO:0000256" key="2">
    <source>
        <dbReference type="ARBA" id="ARBA00022679"/>
    </source>
</evidence>
<dbReference type="GO" id="GO:0009252">
    <property type="term" value="P:peptidoglycan biosynthetic process"/>
    <property type="evidence" value="ECO:0007669"/>
    <property type="project" value="UniProtKB-UniPathway"/>
</dbReference>
<keyword evidence="4" id="KW-0573">Peptidoglycan synthesis</keyword>
<comment type="caution">
    <text evidence="6">The sequence shown here is derived from an EMBL/GenBank/DDBJ whole genome shotgun (WGS) entry which is preliminary data.</text>
</comment>
<organism evidence="6 7">
    <name type="scientific">Liquorilactobacillus vini DSM 20605</name>
    <dbReference type="NCBI Taxonomy" id="1133569"/>
    <lineage>
        <taxon>Bacteria</taxon>
        <taxon>Bacillati</taxon>
        <taxon>Bacillota</taxon>
        <taxon>Bacilli</taxon>
        <taxon>Lactobacillales</taxon>
        <taxon>Lactobacillaceae</taxon>
        <taxon>Liquorilactobacillus</taxon>
    </lineage>
</organism>
<dbReference type="InterPro" id="IPR038063">
    <property type="entry name" value="Transpep_catalytic_dom"/>
</dbReference>
<dbReference type="Gene3D" id="2.40.440.10">
    <property type="entry name" value="L,D-transpeptidase catalytic domain-like"/>
    <property type="match status" value="1"/>
</dbReference>
<dbReference type="PATRIC" id="fig|1133569.4.peg.1911"/>
<dbReference type="CDD" id="cd16913">
    <property type="entry name" value="YkuD_like"/>
    <property type="match status" value="1"/>
</dbReference>
<name>A0A0R2CME5_9LACO</name>
<dbReference type="GO" id="GO:0016740">
    <property type="term" value="F:transferase activity"/>
    <property type="evidence" value="ECO:0007669"/>
    <property type="project" value="UniProtKB-KW"/>
</dbReference>
<keyword evidence="7" id="KW-1185">Reference proteome</keyword>
<evidence type="ECO:0000256" key="3">
    <source>
        <dbReference type="ARBA" id="ARBA00022960"/>
    </source>
</evidence>